<dbReference type="InterPro" id="IPR013249">
    <property type="entry name" value="RNA_pol_sigma70_r4_t2"/>
</dbReference>
<keyword evidence="4" id="KW-0804">Transcription</keyword>
<feature type="domain" description="RNA polymerase sigma factor 70 region 4 type 2" evidence="6">
    <location>
        <begin position="16"/>
        <end position="46"/>
    </location>
</feature>
<reference evidence="7 8" key="1">
    <citation type="submission" date="2016-11" db="EMBL/GenBank/DDBJ databases">
        <authorList>
            <person name="Jaros S."/>
            <person name="Januszkiewicz K."/>
            <person name="Wedrychowicz H."/>
        </authorList>
    </citation>
    <scope>NUCLEOTIDE SEQUENCE [LARGE SCALE GENOMIC DNA]</scope>
    <source>
        <strain evidence="7 8">DSM 100565</strain>
    </source>
</reference>
<dbReference type="RefSeq" id="WP_073329480.1">
    <property type="nucleotide sequence ID" value="NZ_FQYO01000003.1"/>
</dbReference>
<dbReference type="OrthoDB" id="7065657at2"/>
<evidence type="ECO:0000259" key="6">
    <source>
        <dbReference type="Pfam" id="PF08281"/>
    </source>
</evidence>
<comment type="similarity">
    <text evidence="1">Belongs to the SorC transcriptional regulatory family.</text>
</comment>
<dbReference type="InterPro" id="IPR007324">
    <property type="entry name" value="Sugar-bd_dom_put"/>
</dbReference>
<organism evidence="7 8">
    <name type="scientific">Wenxinia saemankumensis</name>
    <dbReference type="NCBI Taxonomy" id="1447782"/>
    <lineage>
        <taxon>Bacteria</taxon>
        <taxon>Pseudomonadati</taxon>
        <taxon>Pseudomonadota</taxon>
        <taxon>Alphaproteobacteria</taxon>
        <taxon>Rhodobacterales</taxon>
        <taxon>Roseobacteraceae</taxon>
        <taxon>Wenxinia</taxon>
    </lineage>
</organism>
<dbReference type="Pfam" id="PF08281">
    <property type="entry name" value="Sigma70_r4_2"/>
    <property type="match status" value="1"/>
</dbReference>
<evidence type="ECO:0000259" key="5">
    <source>
        <dbReference type="Pfam" id="PF04198"/>
    </source>
</evidence>
<dbReference type="STRING" id="1447782.SAMN05444417_2043"/>
<evidence type="ECO:0000256" key="2">
    <source>
        <dbReference type="ARBA" id="ARBA00023015"/>
    </source>
</evidence>
<dbReference type="GO" id="GO:0006352">
    <property type="term" value="P:DNA-templated transcription initiation"/>
    <property type="evidence" value="ECO:0007669"/>
    <property type="project" value="InterPro"/>
</dbReference>
<evidence type="ECO:0000256" key="1">
    <source>
        <dbReference type="ARBA" id="ARBA00010466"/>
    </source>
</evidence>
<dbReference type="Gene3D" id="3.40.50.1360">
    <property type="match status" value="1"/>
</dbReference>
<dbReference type="SUPFAM" id="SSF100950">
    <property type="entry name" value="NagB/RpiA/CoA transferase-like"/>
    <property type="match status" value="1"/>
</dbReference>
<dbReference type="GO" id="GO:0030246">
    <property type="term" value="F:carbohydrate binding"/>
    <property type="evidence" value="ECO:0007669"/>
    <property type="project" value="InterPro"/>
</dbReference>
<dbReference type="InterPro" id="IPR051054">
    <property type="entry name" value="SorC_transcr_regulators"/>
</dbReference>
<dbReference type="GO" id="GO:0003677">
    <property type="term" value="F:DNA binding"/>
    <property type="evidence" value="ECO:0007669"/>
    <property type="project" value="UniProtKB-KW"/>
</dbReference>
<feature type="domain" description="Sugar-binding" evidence="5">
    <location>
        <begin position="58"/>
        <end position="310"/>
    </location>
</feature>
<keyword evidence="3 7" id="KW-0238">DNA-binding</keyword>
<dbReference type="Pfam" id="PF04198">
    <property type="entry name" value="Sugar-bind"/>
    <property type="match status" value="1"/>
</dbReference>
<proteinExistence type="inferred from homology"/>
<dbReference type="PANTHER" id="PTHR34294">
    <property type="entry name" value="TRANSCRIPTIONAL REGULATOR-RELATED"/>
    <property type="match status" value="1"/>
</dbReference>
<evidence type="ECO:0000256" key="4">
    <source>
        <dbReference type="ARBA" id="ARBA00023163"/>
    </source>
</evidence>
<dbReference type="AlphaFoldDB" id="A0A1M6EL46"/>
<dbReference type="PANTHER" id="PTHR34294:SF1">
    <property type="entry name" value="TRANSCRIPTIONAL REGULATOR LSRR"/>
    <property type="match status" value="1"/>
</dbReference>
<dbReference type="InterPro" id="IPR036388">
    <property type="entry name" value="WH-like_DNA-bd_sf"/>
</dbReference>
<dbReference type="InterPro" id="IPR037171">
    <property type="entry name" value="NagB/RpiA_transferase-like"/>
</dbReference>
<keyword evidence="8" id="KW-1185">Reference proteome</keyword>
<evidence type="ECO:0000256" key="3">
    <source>
        <dbReference type="ARBA" id="ARBA00023125"/>
    </source>
</evidence>
<dbReference type="Gene3D" id="1.10.10.10">
    <property type="entry name" value="Winged helix-like DNA-binding domain superfamily/Winged helix DNA-binding domain"/>
    <property type="match status" value="1"/>
</dbReference>
<dbReference type="GO" id="GO:0016987">
    <property type="term" value="F:sigma factor activity"/>
    <property type="evidence" value="ECO:0007669"/>
    <property type="project" value="InterPro"/>
</dbReference>
<name>A0A1M6EL46_9RHOB</name>
<gene>
    <name evidence="7" type="ORF">SAMN05444417_2043</name>
</gene>
<evidence type="ECO:0000313" key="7">
    <source>
        <dbReference type="EMBL" id="SHI86008.1"/>
    </source>
</evidence>
<evidence type="ECO:0000313" key="8">
    <source>
        <dbReference type="Proteomes" id="UP000184292"/>
    </source>
</evidence>
<dbReference type="Proteomes" id="UP000184292">
    <property type="component" value="Unassembled WGS sequence"/>
</dbReference>
<accession>A0A1M6EL46</accession>
<keyword evidence="2" id="KW-0805">Transcription regulation</keyword>
<sequence length="312" mass="32775">MTTDRKLDDAARAAWLSYISGLKQEEIAALMGVSRQTAQRLVSQAVSAGLVKVRIDHPIGACMELSRRIADRYGIACDVVPTLGPGATHAAVGTAAATQIERWLARPDPIVIGLGTGRTLQTAVDLLPQIDCAQHKIVSLTGNIAPDGSTAYYNVLFSVADRVTAATFPIPLPVIAATTEERDALIGQKTLAATRALSERTDVRFIGIGTMGEDAPLVRDGFLTPADRDRLLAKGAVGEVIGRVYDAAGEPLQDEINARVSSAETPHAPPCPTIAAAWGADKVGPIRGAMAGRLITGLVTDEDTARALLENA</sequence>
<protein>
    <submittedName>
        <fullName evidence="7">DNA-binding transcriptional regulator LsrR, DeoR family</fullName>
    </submittedName>
</protein>
<dbReference type="EMBL" id="FQYO01000003">
    <property type="protein sequence ID" value="SHI86008.1"/>
    <property type="molecule type" value="Genomic_DNA"/>
</dbReference>